<feature type="transmembrane region" description="Helical" evidence="1">
    <location>
        <begin position="133"/>
        <end position="152"/>
    </location>
</feature>
<evidence type="ECO:0000256" key="1">
    <source>
        <dbReference type="SAM" id="Phobius"/>
    </source>
</evidence>
<keyword evidence="1" id="KW-1133">Transmembrane helix</keyword>
<protein>
    <submittedName>
        <fullName evidence="2">Uncharacterized protein</fullName>
    </submittedName>
</protein>
<keyword evidence="1" id="KW-0472">Membrane</keyword>
<feature type="transmembrane region" description="Helical" evidence="1">
    <location>
        <begin position="164"/>
        <end position="185"/>
    </location>
</feature>
<keyword evidence="3" id="KW-1185">Reference proteome</keyword>
<dbReference type="RefSeq" id="WP_160127783.1">
    <property type="nucleotide sequence ID" value="NZ_CP019288.1"/>
</dbReference>
<evidence type="ECO:0000313" key="2">
    <source>
        <dbReference type="EMBL" id="QHI35005.1"/>
    </source>
</evidence>
<gene>
    <name evidence="2" type="ORF">IMCC3317_03510</name>
</gene>
<dbReference type="OrthoDB" id="675847at2"/>
<dbReference type="EMBL" id="CP019288">
    <property type="protein sequence ID" value="QHI35005.1"/>
    <property type="molecule type" value="Genomic_DNA"/>
</dbReference>
<sequence length="239" mass="27145">MVLKLAFIALTICTLLFLLIIGFKAINTASSNPKKDKIYLVAGIVSWQLFILLVSSTDFLKSYEFPPRFAIIFILPSFIFTGVFLGVHRNKKWIKSIPEHWIVYFQSFRILVEILFVFALAKGIFNYEVTIEGYNFDMIFAVTAPIMAFLVYTKNVISRKAIIVWNYVGLAVLASVIFLFVASVYQPEIFGSEIPLIPLKSFTYPYVLIAGFLMPVAVFLHVLSIIQVMKTKTISNNVN</sequence>
<dbReference type="KEGG" id="kan:IMCC3317_03510"/>
<keyword evidence="1" id="KW-0812">Transmembrane</keyword>
<accession>A0A7L4ZEE3</accession>
<feature type="transmembrane region" description="Helical" evidence="1">
    <location>
        <begin position="108"/>
        <end position="127"/>
    </location>
</feature>
<proteinExistence type="predicted"/>
<feature type="transmembrane region" description="Helical" evidence="1">
    <location>
        <begin position="6"/>
        <end position="26"/>
    </location>
</feature>
<feature type="transmembrane region" description="Helical" evidence="1">
    <location>
        <begin position="38"/>
        <end position="57"/>
    </location>
</feature>
<name>A0A7L4ZEE3_9FLAO</name>
<feature type="transmembrane region" description="Helical" evidence="1">
    <location>
        <begin position="205"/>
        <end position="226"/>
    </location>
</feature>
<feature type="transmembrane region" description="Helical" evidence="1">
    <location>
        <begin position="69"/>
        <end position="87"/>
    </location>
</feature>
<dbReference type="AlphaFoldDB" id="A0A7L4ZEE3"/>
<organism evidence="2 3">
    <name type="scientific">Kordia antarctica</name>
    <dbReference type="NCBI Taxonomy" id="1218801"/>
    <lineage>
        <taxon>Bacteria</taxon>
        <taxon>Pseudomonadati</taxon>
        <taxon>Bacteroidota</taxon>
        <taxon>Flavobacteriia</taxon>
        <taxon>Flavobacteriales</taxon>
        <taxon>Flavobacteriaceae</taxon>
        <taxon>Kordia</taxon>
    </lineage>
</organism>
<evidence type="ECO:0000313" key="3">
    <source>
        <dbReference type="Proteomes" id="UP000464657"/>
    </source>
</evidence>
<dbReference type="Proteomes" id="UP000464657">
    <property type="component" value="Chromosome"/>
</dbReference>
<reference evidence="2 3" key="1">
    <citation type="journal article" date="2013" name="Int. J. Syst. Evol. Microbiol.">
        <title>Kordia antarctica sp. nov., isolated from Antarctic seawater.</title>
        <authorList>
            <person name="Baek K."/>
            <person name="Choi A."/>
            <person name="Kang I."/>
            <person name="Lee K."/>
            <person name="Cho J.C."/>
        </authorList>
    </citation>
    <scope>NUCLEOTIDE SEQUENCE [LARGE SCALE GENOMIC DNA]</scope>
    <source>
        <strain evidence="2 3">IMCC3317</strain>
    </source>
</reference>